<dbReference type="InterPro" id="IPR016185">
    <property type="entry name" value="PreATP-grasp_dom_sf"/>
</dbReference>
<dbReference type="Gene3D" id="3.40.50.20">
    <property type="match status" value="1"/>
</dbReference>
<organism evidence="7 8">
    <name type="scientific">Candidatus Neomicrothrix subdominans</name>
    <dbReference type="NCBI Taxonomy" id="2954438"/>
    <lineage>
        <taxon>Bacteria</taxon>
        <taxon>Bacillati</taxon>
        <taxon>Actinomycetota</taxon>
        <taxon>Acidimicrobiia</taxon>
        <taxon>Acidimicrobiales</taxon>
        <taxon>Microthrixaceae</taxon>
        <taxon>Candidatus Neomicrothrix</taxon>
    </lineage>
</organism>
<dbReference type="GO" id="GO:0004638">
    <property type="term" value="F:phosphoribosylaminoimidazole carboxylase activity"/>
    <property type="evidence" value="ECO:0007669"/>
    <property type="project" value="InterPro"/>
</dbReference>
<dbReference type="InterPro" id="IPR013815">
    <property type="entry name" value="ATP_grasp_subdomain_1"/>
</dbReference>
<evidence type="ECO:0000313" key="7">
    <source>
        <dbReference type="EMBL" id="MBK9297318.1"/>
    </source>
</evidence>
<comment type="catalytic activity">
    <reaction evidence="4 5">
        <text>5-amino-1-(5-phospho-beta-D-ribosyl)imidazole + hydrogencarbonate + ATP = 5-carboxyamino-1-(5-phospho-D-ribosyl)imidazole + ADP + phosphate + 2 H(+)</text>
        <dbReference type="Rhea" id="RHEA:19317"/>
        <dbReference type="ChEBI" id="CHEBI:15378"/>
        <dbReference type="ChEBI" id="CHEBI:17544"/>
        <dbReference type="ChEBI" id="CHEBI:30616"/>
        <dbReference type="ChEBI" id="CHEBI:43474"/>
        <dbReference type="ChEBI" id="CHEBI:58730"/>
        <dbReference type="ChEBI" id="CHEBI:137981"/>
        <dbReference type="ChEBI" id="CHEBI:456216"/>
        <dbReference type="EC" id="6.3.4.18"/>
    </reaction>
</comment>
<dbReference type="GO" id="GO:0006189">
    <property type="term" value="P:'de novo' IMP biosynthetic process"/>
    <property type="evidence" value="ECO:0007669"/>
    <property type="project" value="UniProtKB-UniRule"/>
</dbReference>
<evidence type="ECO:0000256" key="3">
    <source>
        <dbReference type="ARBA" id="ARBA00022840"/>
    </source>
</evidence>
<comment type="caution">
    <text evidence="7">The sequence shown here is derived from an EMBL/GenBank/DDBJ whole genome shotgun (WGS) entry which is preliminary data.</text>
</comment>
<sequence length="411" mass="42473">MSDAGVNDDPAGVPRVGIIGGGQLARMIAQAAVSLGVEVSTLADASDEGVHGVFASVTTGSPDDPDAIAAFADGVDVVTFDHENVDWGALEDVVAAGVAVRPGPDTLRFADKAHQRERLARAGCPVPPFEIIDPAGTGINGPATAGQSATEVARRFADIHGPLVIAKASRGGYDGRAVFALDGADALVDFVVEWTGAPLVLEPALNLAAEVAVVTARRPGGQHATYPVLETIQRDGMCNEVVVPARLDESILERARQVGEEVALVAEAVGIIAVELFITTDGDVLVNEIAPRVHNSGHVTADACVTGQFEQHLRAVLDLPLGDVSLRTPAAAMVNVVGARGSSDEGAPEPRSRLATGMAVDPAAKVHLYAKTPRSERKIGHVTVCDDDADRALARATAVARALDGRDPAPQ</sequence>
<dbReference type="InterPro" id="IPR040686">
    <property type="entry name" value="PurK_C"/>
</dbReference>
<dbReference type="GO" id="GO:0046872">
    <property type="term" value="F:metal ion binding"/>
    <property type="evidence" value="ECO:0007669"/>
    <property type="project" value="InterPro"/>
</dbReference>
<comment type="pathway">
    <text evidence="4 5">Purine metabolism; IMP biosynthesis via de novo pathway; 5-amino-1-(5-phospho-D-ribosyl)imidazole-4-carboxylate from 5-amino-1-(5-phospho-D-ribosyl)imidazole (N5-CAIR route): step 1/2.</text>
</comment>
<comment type="similarity">
    <text evidence="4 5">Belongs to the PurK/PurT family.</text>
</comment>
<dbReference type="SUPFAM" id="SSF51246">
    <property type="entry name" value="Rudiment single hybrid motif"/>
    <property type="match status" value="1"/>
</dbReference>
<dbReference type="PANTHER" id="PTHR11609:SF5">
    <property type="entry name" value="PHOSPHORIBOSYLAMINOIMIDAZOLE CARBOXYLASE"/>
    <property type="match status" value="1"/>
</dbReference>
<dbReference type="InterPro" id="IPR003135">
    <property type="entry name" value="ATP-grasp_carboxylate-amine"/>
</dbReference>
<evidence type="ECO:0000313" key="8">
    <source>
        <dbReference type="Proteomes" id="UP000727993"/>
    </source>
</evidence>
<dbReference type="AlphaFoldDB" id="A0A936NBP4"/>
<dbReference type="EMBL" id="JADJZA010000007">
    <property type="protein sequence ID" value="MBK9297318.1"/>
    <property type="molecule type" value="Genomic_DNA"/>
</dbReference>
<proteinExistence type="inferred from homology"/>
<dbReference type="GO" id="GO:0034028">
    <property type="term" value="F:5-(carboxyamino)imidazole ribonucleotide synthase activity"/>
    <property type="evidence" value="ECO:0007669"/>
    <property type="project" value="UniProtKB-UniRule"/>
</dbReference>
<feature type="binding site" evidence="4">
    <location>
        <begin position="287"/>
        <end position="288"/>
    </location>
    <ligand>
        <name>ATP</name>
        <dbReference type="ChEBI" id="CHEBI:30616"/>
    </ligand>
</feature>
<dbReference type="GO" id="GO:0005524">
    <property type="term" value="F:ATP binding"/>
    <property type="evidence" value="ECO:0007669"/>
    <property type="project" value="UniProtKB-UniRule"/>
</dbReference>
<keyword evidence="3 4" id="KW-0067">ATP-binding</keyword>
<feature type="domain" description="ATP-grasp" evidence="6">
    <location>
        <begin position="116"/>
        <end position="317"/>
    </location>
</feature>
<dbReference type="GO" id="GO:0005829">
    <property type="term" value="C:cytosol"/>
    <property type="evidence" value="ECO:0007669"/>
    <property type="project" value="TreeGrafter"/>
</dbReference>
<keyword evidence="4 5" id="KW-0436">Ligase</keyword>
<evidence type="ECO:0000256" key="1">
    <source>
        <dbReference type="ARBA" id="ARBA00022741"/>
    </source>
</evidence>
<dbReference type="Proteomes" id="UP000727993">
    <property type="component" value="Unassembled WGS sequence"/>
</dbReference>
<name>A0A936NBP4_9ACTN</name>
<protein>
    <recommendedName>
        <fullName evidence="4 5">N5-carboxyaminoimidazole ribonucleotide synthase</fullName>
        <shortName evidence="4 5">N5-CAIR synthase</shortName>
        <ecNumber evidence="4 5">6.3.4.18</ecNumber>
    </recommendedName>
    <alternativeName>
        <fullName evidence="4 5">5-(carboxyamino)imidazole ribonucleotide synthetase</fullName>
    </alternativeName>
</protein>
<dbReference type="Gene3D" id="3.30.1490.20">
    <property type="entry name" value="ATP-grasp fold, A domain"/>
    <property type="match status" value="1"/>
</dbReference>
<evidence type="ECO:0000256" key="4">
    <source>
        <dbReference type="HAMAP-Rule" id="MF_01928"/>
    </source>
</evidence>
<accession>A0A936NBP4</accession>
<reference evidence="7 8" key="1">
    <citation type="submission" date="2020-10" db="EMBL/GenBank/DDBJ databases">
        <title>Connecting structure to function with the recovery of over 1000 high-quality activated sludge metagenome-assembled genomes encoding full-length rRNA genes using long-read sequencing.</title>
        <authorList>
            <person name="Singleton C.M."/>
            <person name="Petriglieri F."/>
            <person name="Kristensen J.M."/>
            <person name="Kirkegaard R.H."/>
            <person name="Michaelsen T.Y."/>
            <person name="Andersen M.H."/>
            <person name="Karst S.M."/>
            <person name="Dueholm M.S."/>
            <person name="Nielsen P.H."/>
            <person name="Albertsen M."/>
        </authorList>
    </citation>
    <scope>NUCLEOTIDE SEQUENCE [LARGE SCALE GENOMIC DNA]</scope>
    <source>
        <strain evidence="7">Lyne_18-Q3-R50-59_MAXAC.006</strain>
    </source>
</reference>
<dbReference type="Gene3D" id="3.30.470.20">
    <property type="entry name" value="ATP-grasp fold, B domain"/>
    <property type="match status" value="1"/>
</dbReference>
<dbReference type="NCBIfam" id="NF004680">
    <property type="entry name" value="PRK06019.1-6"/>
    <property type="match status" value="1"/>
</dbReference>
<feature type="binding site" evidence="4">
    <location>
        <begin position="202"/>
        <end position="205"/>
    </location>
    <ligand>
        <name>ATP</name>
        <dbReference type="ChEBI" id="CHEBI:30616"/>
    </ligand>
</feature>
<dbReference type="NCBIfam" id="TIGR01161">
    <property type="entry name" value="purK"/>
    <property type="match status" value="1"/>
</dbReference>
<dbReference type="InterPro" id="IPR011054">
    <property type="entry name" value="Rudment_hybrid_motif"/>
</dbReference>
<evidence type="ECO:0000259" key="6">
    <source>
        <dbReference type="PROSITE" id="PS50975"/>
    </source>
</evidence>
<dbReference type="Pfam" id="PF02222">
    <property type="entry name" value="ATP-grasp"/>
    <property type="match status" value="1"/>
</dbReference>
<dbReference type="InterPro" id="IPR054350">
    <property type="entry name" value="PurT/PurK_preATP-grasp"/>
</dbReference>
<gene>
    <name evidence="4 5" type="primary">purK</name>
    <name evidence="7" type="ORF">IPN02_10910</name>
</gene>
<dbReference type="InterPro" id="IPR005875">
    <property type="entry name" value="PurK"/>
</dbReference>
<evidence type="ECO:0000256" key="5">
    <source>
        <dbReference type="RuleBase" id="RU361200"/>
    </source>
</evidence>
<dbReference type="PANTHER" id="PTHR11609">
    <property type="entry name" value="PURINE BIOSYNTHESIS PROTEIN 6/7, PUR6/7"/>
    <property type="match status" value="1"/>
</dbReference>
<dbReference type="PROSITE" id="PS50975">
    <property type="entry name" value="ATP_GRASP"/>
    <property type="match status" value="1"/>
</dbReference>
<dbReference type="Pfam" id="PF17769">
    <property type="entry name" value="PurK_C"/>
    <property type="match status" value="1"/>
</dbReference>
<dbReference type="EC" id="6.3.4.18" evidence="4 5"/>
<comment type="function">
    <text evidence="4">Catalyzes the ATP-dependent conversion of 5-aminoimidazole ribonucleotide (AIR) and HCO(3)(-) to N5-carboxyaminoimidazole ribonucleotide (N5-CAIR).</text>
</comment>
<evidence type="ECO:0000256" key="2">
    <source>
        <dbReference type="ARBA" id="ARBA00022755"/>
    </source>
</evidence>
<comment type="subunit">
    <text evidence="4 5">Homodimer.</text>
</comment>
<dbReference type="Pfam" id="PF22660">
    <property type="entry name" value="RS_preATP-grasp-like"/>
    <property type="match status" value="1"/>
</dbReference>
<dbReference type="HAMAP" id="MF_01928">
    <property type="entry name" value="PurK"/>
    <property type="match status" value="1"/>
</dbReference>
<comment type="caution">
    <text evidence="4">Lacks conserved residue(s) required for the propagation of feature annotation.</text>
</comment>
<dbReference type="SUPFAM" id="SSF52440">
    <property type="entry name" value="PreATP-grasp domain"/>
    <property type="match status" value="1"/>
</dbReference>
<feature type="binding site" evidence="4">
    <location>
        <position position="167"/>
    </location>
    <ligand>
        <name>ATP</name>
        <dbReference type="ChEBI" id="CHEBI:30616"/>
    </ligand>
</feature>
<comment type="function">
    <text evidence="5">Catalyzes the ATP-dependent conversion of 5-aminoimidazole ribonucleotide (AIR) and HCO(3)- to N5-carboxyaminoimidazole ribonucleotide (N5-CAIR).</text>
</comment>
<feature type="binding site" evidence="4">
    <location>
        <position position="210"/>
    </location>
    <ligand>
        <name>ATP</name>
        <dbReference type="ChEBI" id="CHEBI:30616"/>
    </ligand>
</feature>
<keyword evidence="2 4" id="KW-0658">Purine biosynthesis</keyword>
<dbReference type="SUPFAM" id="SSF56059">
    <property type="entry name" value="Glutathione synthetase ATP-binding domain-like"/>
    <property type="match status" value="1"/>
</dbReference>
<keyword evidence="1 4" id="KW-0547">Nucleotide-binding</keyword>
<dbReference type="InterPro" id="IPR011761">
    <property type="entry name" value="ATP-grasp"/>
</dbReference>